<sequence>MCPNNATTDDEYDLFIDGETAPAASGERLVVEDSATEEPVATVSAGSDPDIDRAVDAARDAQRDWHETSPVERGRILGRAGERIEANKDALAQLLTRENGKPISQSRTELEVAARYFEYYAGATDKFQGETIPLGAEHVDYTVHEPLGVTGHIVPWNFPTSLFARTVAPALAVGNAAVVKPAEQTPLTAVVLGELLDEAGVPDGAINVVPGDGTTAGAALTEHDDVDGIAFTGSVPTGAEVAATAARQLKPVHIEAGGKNPNVVFPDADLEQALEQTVISIFSRNAGQVCSAGDRLIVHQDIHDEFVDRLVERVRTLTVGPGLDDPDVGALVSETQYKTVKDYIEIGTSEVGEPIVGGVPDDTETGYFVEPTIFDGASNDHRISQEEIFGPVLSVIPFSDEAEAIDIANDTEYGLTAGIFTEDLRRAHRFARDVVAGQVYVNEWFAGGVETPFGGTRQSGFGREKGLEGLEQFAETKNVCVNIGHTQE</sequence>
<evidence type="ECO:0000259" key="6">
    <source>
        <dbReference type="Pfam" id="PF00171"/>
    </source>
</evidence>
<dbReference type="InterPro" id="IPR016162">
    <property type="entry name" value="Ald_DH_N"/>
</dbReference>
<dbReference type="AlphaFoldDB" id="A0A4S3TMV8"/>
<dbReference type="SUPFAM" id="SSF53720">
    <property type="entry name" value="ALDH-like"/>
    <property type="match status" value="1"/>
</dbReference>
<dbReference type="InterPro" id="IPR016161">
    <property type="entry name" value="Ald_DH/histidinol_DH"/>
</dbReference>
<dbReference type="GO" id="GO:0016620">
    <property type="term" value="F:oxidoreductase activity, acting on the aldehyde or oxo group of donors, NAD or NADP as acceptor"/>
    <property type="evidence" value="ECO:0007669"/>
    <property type="project" value="InterPro"/>
</dbReference>
<evidence type="ECO:0000256" key="5">
    <source>
        <dbReference type="RuleBase" id="RU003345"/>
    </source>
</evidence>
<organism evidence="7 8">
    <name type="scientific">Salinadaptatus halalkaliphilus</name>
    <dbReference type="NCBI Taxonomy" id="2419781"/>
    <lineage>
        <taxon>Archaea</taxon>
        <taxon>Methanobacteriati</taxon>
        <taxon>Methanobacteriota</taxon>
        <taxon>Stenosarchaea group</taxon>
        <taxon>Halobacteria</taxon>
        <taxon>Halobacteriales</taxon>
        <taxon>Natrialbaceae</taxon>
        <taxon>Salinadaptatus</taxon>
    </lineage>
</organism>
<keyword evidence="3 5" id="KW-0560">Oxidoreductase</keyword>
<dbReference type="PROSITE" id="PS00687">
    <property type="entry name" value="ALDEHYDE_DEHYDR_GLU"/>
    <property type="match status" value="1"/>
</dbReference>
<evidence type="ECO:0000256" key="4">
    <source>
        <dbReference type="PROSITE-ProRule" id="PRU10007"/>
    </source>
</evidence>
<comment type="caution">
    <text evidence="7">The sequence shown here is derived from an EMBL/GenBank/DDBJ whole genome shotgun (WGS) entry which is preliminary data.</text>
</comment>
<dbReference type="EMBL" id="RBZW01000018">
    <property type="protein sequence ID" value="THE65614.1"/>
    <property type="molecule type" value="Genomic_DNA"/>
</dbReference>
<dbReference type="OrthoDB" id="6342at2157"/>
<dbReference type="RefSeq" id="WP_141463932.1">
    <property type="nucleotide sequence ID" value="NZ_RBZW01000018.1"/>
</dbReference>
<gene>
    <name evidence="7" type="ORF">D8Y22_06690</name>
</gene>
<dbReference type="Gene3D" id="3.40.605.10">
    <property type="entry name" value="Aldehyde Dehydrogenase, Chain A, domain 1"/>
    <property type="match status" value="1"/>
</dbReference>
<dbReference type="FunFam" id="3.40.309.10:FF:000012">
    <property type="entry name" value="Betaine aldehyde dehydrogenase"/>
    <property type="match status" value="1"/>
</dbReference>
<dbReference type="InterPro" id="IPR029510">
    <property type="entry name" value="Ald_DH_CS_GLU"/>
</dbReference>
<proteinExistence type="inferred from homology"/>
<reference evidence="7 8" key="1">
    <citation type="submission" date="2018-10" db="EMBL/GenBank/DDBJ databases">
        <title>Natronolimnobius sp. XQ-INN 246 isolated from Inner Mongolia Autonomous Region of China.</title>
        <authorList>
            <person name="Xue Q."/>
        </authorList>
    </citation>
    <scope>NUCLEOTIDE SEQUENCE [LARGE SCALE GENOMIC DNA]</scope>
    <source>
        <strain evidence="7 8">XQ-INN 246</strain>
    </source>
</reference>
<evidence type="ECO:0000256" key="1">
    <source>
        <dbReference type="ARBA" id="ARBA00009986"/>
    </source>
</evidence>
<dbReference type="Gene3D" id="3.40.309.10">
    <property type="entry name" value="Aldehyde Dehydrogenase, Chain A, domain 2"/>
    <property type="match status" value="1"/>
</dbReference>
<evidence type="ECO:0000256" key="3">
    <source>
        <dbReference type="ARBA" id="ARBA00023002"/>
    </source>
</evidence>
<evidence type="ECO:0000313" key="7">
    <source>
        <dbReference type="EMBL" id="THE65614.1"/>
    </source>
</evidence>
<comment type="subunit">
    <text evidence="2">Homotetramer.</text>
</comment>
<keyword evidence="8" id="KW-1185">Reference proteome</keyword>
<feature type="domain" description="Aldehyde dehydrogenase" evidence="6">
    <location>
        <begin position="25"/>
        <end position="479"/>
    </location>
</feature>
<dbReference type="InterPro" id="IPR016163">
    <property type="entry name" value="Ald_DH_C"/>
</dbReference>
<accession>A0A4S3TMV8</accession>
<dbReference type="Pfam" id="PF00171">
    <property type="entry name" value="Aldedh"/>
    <property type="match status" value="1"/>
</dbReference>
<feature type="active site" evidence="4">
    <location>
        <position position="255"/>
    </location>
</feature>
<protein>
    <submittedName>
        <fullName evidence="7">Aldehyde dehydrogenase family protein</fullName>
    </submittedName>
</protein>
<dbReference type="FunFam" id="3.40.605.10:FF:000007">
    <property type="entry name" value="NAD/NADP-dependent betaine aldehyde dehydrogenase"/>
    <property type="match status" value="1"/>
</dbReference>
<dbReference type="PANTHER" id="PTHR11699">
    <property type="entry name" value="ALDEHYDE DEHYDROGENASE-RELATED"/>
    <property type="match status" value="1"/>
</dbReference>
<dbReference type="InterPro" id="IPR015590">
    <property type="entry name" value="Aldehyde_DH_dom"/>
</dbReference>
<name>A0A4S3TMV8_9EURY</name>
<dbReference type="Proteomes" id="UP000318864">
    <property type="component" value="Unassembled WGS sequence"/>
</dbReference>
<evidence type="ECO:0000313" key="8">
    <source>
        <dbReference type="Proteomes" id="UP000318864"/>
    </source>
</evidence>
<evidence type="ECO:0000256" key="2">
    <source>
        <dbReference type="ARBA" id="ARBA00011881"/>
    </source>
</evidence>
<comment type="similarity">
    <text evidence="1 5">Belongs to the aldehyde dehydrogenase family.</text>
</comment>